<gene>
    <name evidence="2" type="ORF">CLV79_11288</name>
    <name evidence="3" type="ORF">LOS8367_03285</name>
</gene>
<reference evidence="3 4" key="1">
    <citation type="submission" date="2017-03" db="EMBL/GenBank/DDBJ databases">
        <authorList>
            <person name="Afonso C.L."/>
            <person name="Miller P.J."/>
            <person name="Scott M.A."/>
            <person name="Spackman E."/>
            <person name="Goraichik I."/>
            <person name="Dimitrov K.M."/>
            <person name="Suarez D.L."/>
            <person name="Swayne D.E."/>
        </authorList>
    </citation>
    <scope>NUCLEOTIDE SEQUENCE [LARGE SCALE GENOMIC DNA]</scope>
    <source>
        <strain evidence="3 4">CECT 8367</strain>
    </source>
</reference>
<proteinExistence type="predicted"/>
<evidence type="ECO:0000259" key="1">
    <source>
        <dbReference type="Pfam" id="PF06568"/>
    </source>
</evidence>
<evidence type="ECO:0000313" key="3">
    <source>
        <dbReference type="EMBL" id="SLN66376.1"/>
    </source>
</evidence>
<sequence>MRLAVPSQARTDVAGYLASATTRWRVYRRTVSELSRLSDRDLADLGFARSQIREIARDAATRAVAR</sequence>
<reference evidence="2 5" key="2">
    <citation type="submission" date="2018-03" db="EMBL/GenBank/DDBJ databases">
        <title>Genomic Encyclopedia of Archaeal and Bacterial Type Strains, Phase II (KMG-II): from individual species to whole genera.</title>
        <authorList>
            <person name="Goeker M."/>
        </authorList>
    </citation>
    <scope>NUCLEOTIDE SEQUENCE [LARGE SCALE GENOMIC DNA]</scope>
    <source>
        <strain evidence="2 5">DSM 29956</strain>
    </source>
</reference>
<dbReference type="Proteomes" id="UP000240624">
    <property type="component" value="Unassembled WGS sequence"/>
</dbReference>
<dbReference type="Proteomes" id="UP000193495">
    <property type="component" value="Unassembled WGS sequence"/>
</dbReference>
<name>A0A1X7A0D4_9RHOB</name>
<feature type="domain" description="YjiS-like" evidence="1">
    <location>
        <begin position="17"/>
        <end position="53"/>
    </location>
</feature>
<evidence type="ECO:0000313" key="5">
    <source>
        <dbReference type="Proteomes" id="UP000240624"/>
    </source>
</evidence>
<evidence type="ECO:0000313" key="4">
    <source>
        <dbReference type="Proteomes" id="UP000193495"/>
    </source>
</evidence>
<dbReference type="Pfam" id="PF06568">
    <property type="entry name" value="YjiS-like"/>
    <property type="match status" value="1"/>
</dbReference>
<accession>A0A1X7A0D4</accession>
<dbReference type="AlphaFoldDB" id="A0A1X7A0D4"/>
<evidence type="ECO:0000313" key="2">
    <source>
        <dbReference type="EMBL" id="PSK82571.1"/>
    </source>
</evidence>
<dbReference type="InterPro" id="IPR009506">
    <property type="entry name" value="YjiS-like"/>
</dbReference>
<organism evidence="3 4">
    <name type="scientific">Limimaricola soesokkakensis</name>
    <dbReference type="NCBI Taxonomy" id="1343159"/>
    <lineage>
        <taxon>Bacteria</taxon>
        <taxon>Pseudomonadati</taxon>
        <taxon>Pseudomonadota</taxon>
        <taxon>Alphaproteobacteria</taxon>
        <taxon>Rhodobacterales</taxon>
        <taxon>Paracoccaceae</taxon>
        <taxon>Limimaricola</taxon>
    </lineage>
</organism>
<dbReference type="EMBL" id="PYGB01000012">
    <property type="protein sequence ID" value="PSK82571.1"/>
    <property type="molecule type" value="Genomic_DNA"/>
</dbReference>
<protein>
    <submittedName>
        <fullName evidence="2">Uncharacterized protein DUF1127</fullName>
    </submittedName>
</protein>
<dbReference type="EMBL" id="FWFY01000012">
    <property type="protein sequence ID" value="SLN66376.1"/>
    <property type="molecule type" value="Genomic_DNA"/>
</dbReference>
<dbReference type="RefSeq" id="WP_085897590.1">
    <property type="nucleotide sequence ID" value="NZ_CAXPGX010000058.1"/>
</dbReference>
<keyword evidence="5" id="KW-1185">Reference proteome</keyword>